<comment type="subcellular location">
    <subcellularLocation>
        <location evidence="1">Cell membrane</location>
        <topology evidence="1">Multi-pass membrane protein</topology>
    </subcellularLocation>
</comment>
<keyword evidence="5 6" id="KW-0472">Membrane</keyword>
<protein>
    <submittedName>
        <fullName evidence="7">Flippase</fullName>
    </submittedName>
</protein>
<reference evidence="7 8" key="1">
    <citation type="submission" date="2023-04" db="EMBL/GenBank/DDBJ databases">
        <title>Halomonas strains isolated from rhizosphere soil.</title>
        <authorList>
            <person name="Xu L."/>
            <person name="Sun J.-Q."/>
        </authorList>
    </citation>
    <scope>NUCLEOTIDE SEQUENCE [LARGE SCALE GENOMIC DNA]</scope>
    <source>
        <strain evidence="7 8">LN1S58</strain>
    </source>
</reference>
<keyword evidence="8" id="KW-1185">Reference proteome</keyword>
<evidence type="ECO:0000256" key="4">
    <source>
        <dbReference type="ARBA" id="ARBA00022989"/>
    </source>
</evidence>
<dbReference type="PANTHER" id="PTHR30250">
    <property type="entry name" value="PST FAMILY PREDICTED COLANIC ACID TRANSPORTER"/>
    <property type="match status" value="1"/>
</dbReference>
<accession>A0ABT6VK38</accession>
<feature type="transmembrane region" description="Helical" evidence="6">
    <location>
        <begin position="207"/>
        <end position="228"/>
    </location>
</feature>
<feature type="transmembrane region" description="Helical" evidence="6">
    <location>
        <begin position="324"/>
        <end position="343"/>
    </location>
</feature>
<keyword evidence="2" id="KW-1003">Cell membrane</keyword>
<dbReference type="RefSeq" id="WP_282721811.1">
    <property type="nucleotide sequence ID" value="NZ_JASCQO010000035.1"/>
</dbReference>
<dbReference type="CDD" id="cd13128">
    <property type="entry name" value="MATE_Wzx_like"/>
    <property type="match status" value="1"/>
</dbReference>
<proteinExistence type="predicted"/>
<evidence type="ECO:0000256" key="3">
    <source>
        <dbReference type="ARBA" id="ARBA00022692"/>
    </source>
</evidence>
<feature type="transmembrane region" description="Helical" evidence="6">
    <location>
        <begin position="107"/>
        <end position="135"/>
    </location>
</feature>
<feature type="transmembrane region" description="Helical" evidence="6">
    <location>
        <begin position="179"/>
        <end position="195"/>
    </location>
</feature>
<feature type="transmembrane region" description="Helical" evidence="6">
    <location>
        <begin position="418"/>
        <end position="435"/>
    </location>
</feature>
<dbReference type="InterPro" id="IPR002797">
    <property type="entry name" value="Polysacc_synth"/>
</dbReference>
<dbReference type="EMBL" id="JASCQO010000035">
    <property type="protein sequence ID" value="MDI5934351.1"/>
    <property type="molecule type" value="Genomic_DNA"/>
</dbReference>
<feature type="transmembrane region" description="Helical" evidence="6">
    <location>
        <begin position="395"/>
        <end position="412"/>
    </location>
</feature>
<comment type="caution">
    <text evidence="7">The sequence shown here is derived from an EMBL/GenBank/DDBJ whole genome shotgun (WGS) entry which is preliminary data.</text>
</comment>
<feature type="transmembrane region" description="Helical" evidence="6">
    <location>
        <begin position="248"/>
        <end position="271"/>
    </location>
</feature>
<keyword evidence="3 6" id="KW-0812">Transmembrane</keyword>
<evidence type="ECO:0000256" key="2">
    <source>
        <dbReference type="ARBA" id="ARBA00022475"/>
    </source>
</evidence>
<feature type="transmembrane region" description="Helical" evidence="6">
    <location>
        <begin position="38"/>
        <end position="56"/>
    </location>
</feature>
<feature type="transmembrane region" description="Helical" evidence="6">
    <location>
        <begin position="62"/>
        <end position="86"/>
    </location>
</feature>
<dbReference type="Pfam" id="PF01943">
    <property type="entry name" value="Polysacc_synt"/>
    <property type="match status" value="1"/>
</dbReference>
<evidence type="ECO:0000256" key="5">
    <source>
        <dbReference type="ARBA" id="ARBA00023136"/>
    </source>
</evidence>
<sequence length="453" mass="48657">MRQSVRSSVLGFLAMSSRPEGLRSQLVRGGLGSVVLKLTYLAFSFGTSVLLARILGPSSFGVYAYAMALVGLLLVPAQVGTPLLLVKEVARLESAGRFGELRGLLRSGMQAVILASSVVVIVIATIMAMGASVILPVTLEEFPLLHTLALVPILALISYWAAAMRGLRRVVLAQLPEQLVRPGLFFTFVGVLMWVEPTHFSASKALALSIAASMTAGLVAIAIFRIVLPAYARWTPPIYNRRRWTFEAWPLTLLAGVQVINSQVDMLLLGALADSESAGSYRVAVQGSLLVAFGLDIANMAIAPHLSRLYHAKEFGRLQRLTTMAARFTLSAALPVALVFILFGRDILGLVFGDPYRVAYVPLAILCIAQLINAGAGSVGTLLNMSGYARETVRAVSFATAINFFLGLVLIPRIGAEGAAVATASSVVFWNIYLLRKVRFQLNIYGSFVGKMN</sequence>
<feature type="transmembrane region" description="Helical" evidence="6">
    <location>
        <begin position="283"/>
        <end position="303"/>
    </location>
</feature>
<feature type="transmembrane region" description="Helical" evidence="6">
    <location>
        <begin position="363"/>
        <end position="383"/>
    </location>
</feature>
<evidence type="ECO:0000256" key="1">
    <source>
        <dbReference type="ARBA" id="ARBA00004651"/>
    </source>
</evidence>
<dbReference type="PANTHER" id="PTHR30250:SF11">
    <property type="entry name" value="O-ANTIGEN TRANSPORTER-RELATED"/>
    <property type="match status" value="1"/>
</dbReference>
<name>A0ABT6VK38_9GAMM</name>
<dbReference type="InterPro" id="IPR050833">
    <property type="entry name" value="Poly_Biosynth_Transport"/>
</dbReference>
<organism evidence="7 8">
    <name type="scientific">Halomonas kalidii</name>
    <dbReference type="NCBI Taxonomy" id="3043293"/>
    <lineage>
        <taxon>Bacteria</taxon>
        <taxon>Pseudomonadati</taxon>
        <taxon>Pseudomonadota</taxon>
        <taxon>Gammaproteobacteria</taxon>
        <taxon>Oceanospirillales</taxon>
        <taxon>Halomonadaceae</taxon>
        <taxon>Halomonas</taxon>
    </lineage>
</organism>
<evidence type="ECO:0000256" key="6">
    <source>
        <dbReference type="SAM" id="Phobius"/>
    </source>
</evidence>
<feature type="transmembrane region" description="Helical" evidence="6">
    <location>
        <begin position="147"/>
        <end position="167"/>
    </location>
</feature>
<gene>
    <name evidence="7" type="ORF">QLQ84_11195</name>
</gene>
<keyword evidence="4 6" id="KW-1133">Transmembrane helix</keyword>
<evidence type="ECO:0000313" key="8">
    <source>
        <dbReference type="Proteomes" id="UP001244242"/>
    </source>
</evidence>
<evidence type="ECO:0000313" key="7">
    <source>
        <dbReference type="EMBL" id="MDI5934351.1"/>
    </source>
</evidence>
<dbReference type="Proteomes" id="UP001244242">
    <property type="component" value="Unassembled WGS sequence"/>
</dbReference>